<evidence type="ECO:0000256" key="4">
    <source>
        <dbReference type="ARBA" id="ARBA00004744"/>
    </source>
</evidence>
<keyword evidence="11 12" id="KW-0350">Heme biosynthesis</keyword>
<keyword evidence="10 12" id="KW-0560">Oxidoreductase</keyword>
<evidence type="ECO:0000256" key="9">
    <source>
        <dbReference type="ARBA" id="ARBA00022827"/>
    </source>
</evidence>
<dbReference type="PANTHER" id="PTHR42923">
    <property type="entry name" value="PROTOPORPHYRINOGEN OXIDASE"/>
    <property type="match status" value="1"/>
</dbReference>
<evidence type="ECO:0000256" key="12">
    <source>
        <dbReference type="RuleBase" id="RU364052"/>
    </source>
</evidence>
<proteinExistence type="inferred from homology"/>
<sequence>MADTGQRPGSGAPHVVIVGGGIAGLAAAFLLRDEPVRVTVLEGTSRIGGQLAVSEVAGVAVDEGAEAVWRPKTEWMIGEAGLGDRLVSADTAAVATWTRGGLWPLPNGHFMSVPSDMDELAKSGVLSDEGVARARQDLVLPPTDRDGDVSVGEYVGARFGQEVVDRLVDPFLHEMCAGRSSELSFEATLLPLAKASRKFASLAKAAGVLVPKPGSDVPALHSGLGTLIGGMGSLPGALVAAVLDASPDAAVRTGTTVTELARGEHGWQVTVDSAAGGEDIAADAVILAVPAGAASKLLAGVPGTAPICAGLAGIAYASVAMITLAYPRKAFAGGPAEQGLAGYRVPVVDGRAVRSVTFSTVKWSHMADQAGGDVEIVRCQAGGIGEDDLLQRDDADLVALAAGELAEATGVTGDPVATRVTRWHDALPQYTVGHPDRIRQIRAQVADHPGLALCGSAYDGVGIGQCMNAARRAADQVLAHLDTAQPGRT</sequence>
<dbReference type="OrthoDB" id="4496419at2"/>
<comment type="caution">
    <text evidence="15">The sequence shown here is derived from an EMBL/GenBank/DDBJ whole genome shotgun (WGS) entry which is preliminary data.</text>
</comment>
<dbReference type="RefSeq" id="WP_151565815.1">
    <property type="nucleotide sequence ID" value="NZ_WBMT01000018.1"/>
</dbReference>
<dbReference type="Gene3D" id="1.10.3110.10">
    <property type="entry name" value="protoporphyrinogen ix oxidase, domain 3"/>
    <property type="match status" value="1"/>
</dbReference>
<dbReference type="UniPathway" id="UPA00252"/>
<comment type="pathway">
    <text evidence="4 12">Porphyrin-containing compound metabolism; protoheme biosynthesis.</text>
</comment>
<comment type="catalytic activity">
    <reaction evidence="1">
        <text>coproporphyrinogen III + 3 O2 = coproporphyrin III + 3 H2O2</text>
        <dbReference type="Rhea" id="RHEA:43436"/>
        <dbReference type="ChEBI" id="CHEBI:15379"/>
        <dbReference type="ChEBI" id="CHEBI:16240"/>
        <dbReference type="ChEBI" id="CHEBI:57309"/>
        <dbReference type="ChEBI" id="CHEBI:131725"/>
        <dbReference type="EC" id="1.3.3.15"/>
    </reaction>
    <physiologicalReaction direction="left-to-right" evidence="1">
        <dbReference type="Rhea" id="RHEA:43437"/>
    </physiologicalReaction>
</comment>
<protein>
    <recommendedName>
        <fullName evidence="7 12">Coproporphyrinogen III oxidase</fullName>
        <ecNumber evidence="6 12">1.3.3.15</ecNumber>
    </recommendedName>
</protein>
<keyword evidence="13" id="KW-1133">Transmembrane helix</keyword>
<dbReference type="Proteomes" id="UP000468735">
    <property type="component" value="Unassembled WGS sequence"/>
</dbReference>
<keyword evidence="16" id="KW-1185">Reference proteome</keyword>
<keyword evidence="9 12" id="KW-0274">FAD</keyword>
<evidence type="ECO:0000313" key="15">
    <source>
        <dbReference type="EMBL" id="KAB2343591.1"/>
    </source>
</evidence>
<evidence type="ECO:0000256" key="10">
    <source>
        <dbReference type="ARBA" id="ARBA00023002"/>
    </source>
</evidence>
<evidence type="ECO:0000256" key="1">
    <source>
        <dbReference type="ARBA" id="ARBA00001755"/>
    </source>
</evidence>
<dbReference type="AlphaFoldDB" id="A0A6H9YDY8"/>
<organism evidence="15 16">
    <name type="scientific">Actinomadura rudentiformis</name>
    <dbReference type="NCBI Taxonomy" id="359158"/>
    <lineage>
        <taxon>Bacteria</taxon>
        <taxon>Bacillati</taxon>
        <taxon>Actinomycetota</taxon>
        <taxon>Actinomycetes</taxon>
        <taxon>Streptosporangiales</taxon>
        <taxon>Thermomonosporaceae</taxon>
        <taxon>Actinomadura</taxon>
    </lineage>
</organism>
<reference evidence="15 16" key="1">
    <citation type="submission" date="2019-09" db="EMBL/GenBank/DDBJ databases">
        <title>Actinomadura physcomitrii sp. nov., a novel actinomycete isolated from moss [Physcomitrium sphaericum (Ludw) Fuernr].</title>
        <authorList>
            <person name="Zhuang X."/>
            <person name="Liu C."/>
        </authorList>
    </citation>
    <scope>NUCLEOTIDE SEQUENCE [LARGE SCALE GENOMIC DNA]</scope>
    <source>
        <strain evidence="15 16">HMC1</strain>
    </source>
</reference>
<dbReference type="GO" id="GO:0005737">
    <property type="term" value="C:cytoplasm"/>
    <property type="evidence" value="ECO:0007669"/>
    <property type="project" value="UniProtKB-SubCell"/>
</dbReference>
<dbReference type="InterPro" id="IPR050464">
    <property type="entry name" value="Zeta_carotene_desat/Oxidored"/>
</dbReference>
<comment type="cofactor">
    <cofactor evidence="2 12">
        <name>FAD</name>
        <dbReference type="ChEBI" id="CHEBI:57692"/>
    </cofactor>
</comment>
<evidence type="ECO:0000256" key="7">
    <source>
        <dbReference type="ARBA" id="ARBA00019046"/>
    </source>
</evidence>
<dbReference type="GO" id="GO:0004729">
    <property type="term" value="F:oxygen-dependent protoporphyrinogen oxidase activity"/>
    <property type="evidence" value="ECO:0007669"/>
    <property type="project" value="UniProtKB-UniRule"/>
</dbReference>
<dbReference type="InterPro" id="IPR036188">
    <property type="entry name" value="FAD/NAD-bd_sf"/>
</dbReference>
<evidence type="ECO:0000256" key="6">
    <source>
        <dbReference type="ARBA" id="ARBA00012402"/>
    </source>
</evidence>
<feature type="domain" description="Amine oxidase" evidence="14">
    <location>
        <begin position="22"/>
        <end position="478"/>
    </location>
</feature>
<name>A0A6H9YDY8_9ACTN</name>
<comment type="subcellular location">
    <subcellularLocation>
        <location evidence="12">Cytoplasm</location>
    </subcellularLocation>
</comment>
<keyword evidence="13" id="KW-0812">Transmembrane</keyword>
<keyword evidence="8 12" id="KW-0285">Flavoprotein</keyword>
<dbReference type="SUPFAM" id="SSF54373">
    <property type="entry name" value="FAD-linked reductases, C-terminal domain"/>
    <property type="match status" value="1"/>
</dbReference>
<dbReference type="Gene3D" id="3.90.660.20">
    <property type="entry name" value="Protoporphyrinogen oxidase, mitochondrial, domain 2"/>
    <property type="match status" value="1"/>
</dbReference>
<keyword evidence="13" id="KW-0472">Membrane</keyword>
<comment type="similarity">
    <text evidence="5 12">Belongs to the protoporphyrinogen/coproporphyrinogen oxidase family. Coproporphyrinogen III oxidase subfamily.</text>
</comment>
<evidence type="ECO:0000256" key="13">
    <source>
        <dbReference type="SAM" id="Phobius"/>
    </source>
</evidence>
<evidence type="ECO:0000259" key="14">
    <source>
        <dbReference type="Pfam" id="PF01593"/>
    </source>
</evidence>
<accession>A0A6H9YDY8</accession>
<keyword evidence="12" id="KW-0963">Cytoplasm</keyword>
<dbReference type="EMBL" id="WBMT01000018">
    <property type="protein sequence ID" value="KAB2343591.1"/>
    <property type="molecule type" value="Genomic_DNA"/>
</dbReference>
<dbReference type="InterPro" id="IPR004572">
    <property type="entry name" value="Protoporphyrinogen_oxidase"/>
</dbReference>
<dbReference type="GO" id="GO:0006783">
    <property type="term" value="P:heme biosynthetic process"/>
    <property type="evidence" value="ECO:0007669"/>
    <property type="project" value="UniProtKB-UniRule"/>
</dbReference>
<dbReference type="PANTHER" id="PTHR42923:SF3">
    <property type="entry name" value="PROTOPORPHYRINOGEN OXIDASE"/>
    <property type="match status" value="1"/>
</dbReference>
<dbReference type="InterPro" id="IPR002937">
    <property type="entry name" value="Amino_oxidase"/>
</dbReference>
<dbReference type="Gene3D" id="3.50.50.60">
    <property type="entry name" value="FAD/NAD(P)-binding domain"/>
    <property type="match status" value="1"/>
</dbReference>
<dbReference type="SUPFAM" id="SSF51905">
    <property type="entry name" value="FAD/NAD(P)-binding domain"/>
    <property type="match status" value="1"/>
</dbReference>
<dbReference type="Pfam" id="PF01593">
    <property type="entry name" value="Amino_oxidase"/>
    <property type="match status" value="1"/>
</dbReference>
<dbReference type="EC" id="1.3.3.15" evidence="6 12"/>
<evidence type="ECO:0000256" key="11">
    <source>
        <dbReference type="ARBA" id="ARBA00023133"/>
    </source>
</evidence>
<evidence type="ECO:0000256" key="2">
    <source>
        <dbReference type="ARBA" id="ARBA00001974"/>
    </source>
</evidence>
<feature type="transmembrane region" description="Helical" evidence="13">
    <location>
        <begin position="12"/>
        <end position="31"/>
    </location>
</feature>
<evidence type="ECO:0000256" key="5">
    <source>
        <dbReference type="ARBA" id="ARBA00008310"/>
    </source>
</evidence>
<evidence type="ECO:0000256" key="8">
    <source>
        <dbReference type="ARBA" id="ARBA00022630"/>
    </source>
</evidence>
<evidence type="ECO:0000256" key="3">
    <source>
        <dbReference type="ARBA" id="ARBA00002185"/>
    </source>
</evidence>
<dbReference type="NCBIfam" id="TIGR00562">
    <property type="entry name" value="proto_IX_ox"/>
    <property type="match status" value="1"/>
</dbReference>
<evidence type="ECO:0000313" key="16">
    <source>
        <dbReference type="Proteomes" id="UP000468735"/>
    </source>
</evidence>
<comment type="function">
    <text evidence="3 12">Involved in coproporphyrin-dependent heme b biosynthesis. Catalyzes the oxidation of coproporphyrinogen III to coproporphyrin III.</text>
</comment>
<gene>
    <name evidence="15" type="primary">hemG</name>
    <name evidence="15" type="ORF">F8566_33155</name>
</gene>